<evidence type="ECO:0000259" key="1">
    <source>
        <dbReference type="Pfam" id="PF20647"/>
    </source>
</evidence>
<keyword evidence="3" id="KW-1185">Reference proteome</keyword>
<proteinExistence type="predicted"/>
<dbReference type="Pfam" id="PF20647">
    <property type="entry name" value="DUF6808"/>
    <property type="match status" value="1"/>
</dbReference>
<evidence type="ECO:0000313" key="3">
    <source>
        <dbReference type="Proteomes" id="UP000236731"/>
    </source>
</evidence>
<dbReference type="RefSeq" id="WP_103907347.1">
    <property type="nucleotide sequence ID" value="NZ_CP049246.1"/>
</dbReference>
<organism evidence="2 3">
    <name type="scientific">Sphingobacterium lactis</name>
    <dbReference type="NCBI Taxonomy" id="797291"/>
    <lineage>
        <taxon>Bacteria</taxon>
        <taxon>Pseudomonadati</taxon>
        <taxon>Bacteroidota</taxon>
        <taxon>Sphingobacteriia</taxon>
        <taxon>Sphingobacteriales</taxon>
        <taxon>Sphingobacteriaceae</taxon>
        <taxon>Sphingobacterium</taxon>
    </lineage>
</organism>
<dbReference type="InterPro" id="IPR049214">
    <property type="entry name" value="DUF6808"/>
</dbReference>
<dbReference type="Proteomes" id="UP000236731">
    <property type="component" value="Unassembled WGS sequence"/>
</dbReference>
<dbReference type="OrthoDB" id="706692at2"/>
<evidence type="ECO:0000313" key="2">
    <source>
        <dbReference type="EMBL" id="SEG63060.1"/>
    </source>
</evidence>
<gene>
    <name evidence="2" type="ORF">SAMN05421877_11169</name>
</gene>
<name>A0A1H6BQY0_9SPHI</name>
<dbReference type="PROSITE" id="PS51257">
    <property type="entry name" value="PROKAR_LIPOPROTEIN"/>
    <property type="match status" value="1"/>
</dbReference>
<dbReference type="AlphaFoldDB" id="A0A1H6BQY0"/>
<sequence length="233" mass="25780">MKKTTFTLILLLVLTSVACVILYRNYNAKNKENRTLQEQYDNALKANGAVPLSPIDTIFYADSSKVTYIYNTVRTTGPVDGYVSKGLADTLAIALKVATKEIDRLSSALVTAAGKGKGERIIDTVLKTEWLVLQKDPVFDVKVNLKNDSIYPTAKIRLTQAHAPYRKNIFSRYQYRSAIMASDPRVVISDVYDVNKIPKSPRWGLGVTAGPVITPQGITWGASLGISYDLIQF</sequence>
<accession>A0A1H6BQY0</accession>
<protein>
    <recommendedName>
        <fullName evidence="1">DUF6808 domain-containing protein</fullName>
    </recommendedName>
</protein>
<dbReference type="EMBL" id="FNUT01000011">
    <property type="protein sequence ID" value="SEG63060.1"/>
    <property type="molecule type" value="Genomic_DNA"/>
</dbReference>
<feature type="domain" description="DUF6808" evidence="1">
    <location>
        <begin position="186"/>
        <end position="231"/>
    </location>
</feature>
<reference evidence="3" key="1">
    <citation type="submission" date="2016-10" db="EMBL/GenBank/DDBJ databases">
        <authorList>
            <person name="Varghese N."/>
            <person name="Submissions S."/>
        </authorList>
    </citation>
    <scope>NUCLEOTIDE SEQUENCE [LARGE SCALE GENOMIC DNA]</scope>
    <source>
        <strain evidence="3">DSM 22361</strain>
    </source>
</reference>